<dbReference type="Proteomes" id="UP000446348">
    <property type="component" value="Unassembled WGS sequence"/>
</dbReference>
<sequence>MWRGWILRSRSRSARIWFFITMAPARQRNWRSRFYRIGHKEGEVSAMGITTQCSSVSQFYRSLLDIVETARKRGVVFYGAGFWGEITWRIFRLFSVEPLCFCDDDPNKQMRPHPLTQAPVLGIDEAVRRYPDAVYLATVSNIGGREAPRFRMNMALQERGVLSAYSGFHASRYTFLLEENVYSQFNAPIRREAGIFHKEHLDRILFLTHMGNSGILYLNQLLDNHPNLINIAMLGQMVDLTTLFDNRLKYLSGRELAMEITSQMSPYLKTSLPEHAFFKASRLAEKFYLDQNGKPEQRLYIDGAMFLRFLLQELPPERTVSYAELVRCIFAAYANAVGKPFDPQKTYWMLYEIHQASYDISQLNHYIRNGDFADHRYLFIVREPVRHFYAAFKRLIVQENPKDRDYHIRNSVLKLISCDLGLTAEQSKECRDMQIRLVRFEDAKRSRRQTMQAICAWINIPYDECMETATTNGIPVYFPAAAQGGGVYGADSMSAVEPCDYSDLLSEFDVFRLNLLFQYFKRACAYPVDVPDLQSFSQDFIKELLRYPFRFEQVVKRLREQDEKQPGIHSDLPDYASCIRELLLSYAQRKEEHVYFPCINPMK</sequence>
<accession>A0A845RJV2</accession>
<protein>
    <submittedName>
        <fullName evidence="1">Uncharacterized protein</fullName>
    </submittedName>
</protein>
<reference evidence="1 2" key="1">
    <citation type="submission" date="2018-08" db="EMBL/GenBank/DDBJ databases">
        <title>Murine metabolic-syndrome-specific gut microbial biobank.</title>
        <authorList>
            <person name="Liu C."/>
        </authorList>
    </citation>
    <scope>NUCLEOTIDE SEQUENCE [LARGE SCALE GENOMIC DNA]</scope>
    <source>
        <strain evidence="1 2">X69</strain>
    </source>
</reference>
<organism evidence="1 2">
    <name type="scientific">Anaerotruncus colihominis</name>
    <dbReference type="NCBI Taxonomy" id="169435"/>
    <lineage>
        <taxon>Bacteria</taxon>
        <taxon>Bacillati</taxon>
        <taxon>Bacillota</taxon>
        <taxon>Clostridia</taxon>
        <taxon>Eubacteriales</taxon>
        <taxon>Oscillospiraceae</taxon>
        <taxon>Anaerotruncus</taxon>
    </lineage>
</organism>
<evidence type="ECO:0000313" key="2">
    <source>
        <dbReference type="Proteomes" id="UP000446348"/>
    </source>
</evidence>
<evidence type="ECO:0000313" key="1">
    <source>
        <dbReference type="EMBL" id="NBI79829.1"/>
    </source>
</evidence>
<gene>
    <name evidence="1" type="ORF">D3Z39_13325</name>
</gene>
<dbReference type="SUPFAM" id="SSF52540">
    <property type="entry name" value="P-loop containing nucleoside triphosphate hydrolases"/>
    <property type="match status" value="1"/>
</dbReference>
<dbReference type="EMBL" id="QXWZ01000026">
    <property type="protein sequence ID" value="NBI79829.1"/>
    <property type="molecule type" value="Genomic_DNA"/>
</dbReference>
<dbReference type="InterPro" id="IPR027417">
    <property type="entry name" value="P-loop_NTPase"/>
</dbReference>
<dbReference type="AlphaFoldDB" id="A0A845RJV2"/>
<proteinExistence type="predicted"/>
<name>A0A845RJV2_9FIRM</name>
<dbReference type="Gene3D" id="3.40.50.300">
    <property type="entry name" value="P-loop containing nucleotide triphosphate hydrolases"/>
    <property type="match status" value="1"/>
</dbReference>
<comment type="caution">
    <text evidence="1">The sequence shown here is derived from an EMBL/GenBank/DDBJ whole genome shotgun (WGS) entry which is preliminary data.</text>
</comment>